<evidence type="ECO:0000313" key="3">
    <source>
        <dbReference type="Proteomes" id="UP000236199"/>
    </source>
</evidence>
<evidence type="ECO:0000313" key="2">
    <source>
        <dbReference type="EMBL" id="PNR98984.1"/>
    </source>
</evidence>
<proteinExistence type="predicted"/>
<dbReference type="EMBL" id="AZRM01000045">
    <property type="protein sequence ID" value="PNR98984.1"/>
    <property type="molecule type" value="Genomic_DNA"/>
</dbReference>
<name>A0A2K1P859_9BACT</name>
<keyword evidence="3" id="KW-1185">Reference proteome</keyword>
<accession>A0A2K1P859</accession>
<organism evidence="2 3">
    <name type="scientific">Petrotoga miotherma DSM 10691</name>
    <dbReference type="NCBI Taxonomy" id="1434326"/>
    <lineage>
        <taxon>Bacteria</taxon>
        <taxon>Thermotogati</taxon>
        <taxon>Thermotogota</taxon>
        <taxon>Thermotogae</taxon>
        <taxon>Petrotogales</taxon>
        <taxon>Petrotogaceae</taxon>
        <taxon>Petrotoga</taxon>
    </lineage>
</organism>
<protein>
    <submittedName>
        <fullName evidence="2">Uncharacterized protein</fullName>
    </submittedName>
</protein>
<comment type="caution">
    <text evidence="2">The sequence shown here is derived from an EMBL/GenBank/DDBJ whole genome shotgun (WGS) entry which is preliminary data.</text>
</comment>
<dbReference type="Proteomes" id="UP000236199">
    <property type="component" value="Unassembled WGS sequence"/>
</dbReference>
<feature type="compositionally biased region" description="Basic and acidic residues" evidence="1">
    <location>
        <begin position="1"/>
        <end position="11"/>
    </location>
</feature>
<gene>
    <name evidence="2" type="ORF">X928_08280</name>
</gene>
<reference evidence="2 3" key="1">
    <citation type="submission" date="2013-12" db="EMBL/GenBank/DDBJ databases">
        <title>Comparative genomics of Petrotoga isolates.</title>
        <authorList>
            <person name="Nesbo C.L."/>
            <person name="Charchuk R."/>
            <person name="Chow K."/>
        </authorList>
    </citation>
    <scope>NUCLEOTIDE SEQUENCE [LARGE SCALE GENOMIC DNA]</scope>
    <source>
        <strain evidence="2 3">DSM 10691</strain>
    </source>
</reference>
<sequence>MTKGVKKDITSHRAQNKNKKREMISGATKL</sequence>
<dbReference type="AlphaFoldDB" id="A0A2K1P859"/>
<evidence type="ECO:0000256" key="1">
    <source>
        <dbReference type="SAM" id="MobiDB-lite"/>
    </source>
</evidence>
<feature type="region of interest" description="Disordered" evidence="1">
    <location>
        <begin position="1"/>
        <end position="30"/>
    </location>
</feature>